<name>A0A1R2AU44_9CILI</name>
<proteinExistence type="predicted"/>
<sequence length="823" mass="96578">MISSIEKDSSLNSSISTKETIIKSKKSLRSAFELESTISLETTKKISDLIEDLSYTENIEKNLKNSKINYKIYEKEIWTMPNSIKKLQGINMLIPGSKCEMLKSFLAVKFTSKIIFIVISSNRMVFNENSLDEIRNFCNYLNEISPLGMFYTEIVKNNENCNKSIIALKKNILIDCWAEDSEGTEDVRNSKIASEFVDEIVRIDKTFYCTLIENLPVFLMKYTLFKHIIKHINPYKQNNSQKNYEIGKKSVLKAIKGMGFKQEKKKKIASAIGDLYNIDCAVKIDVNTQSLSSNEMILATSIELTNYTITIKLKLCHNQAVLSLKNEKTIEILEEFINYANNDLKKGQFKINHSKGHLYLEGNFVYFGMDFTEIQAGFQNLFSYLTYIFKKYGKSLIKIALKKSNEDNINAWDVYKNIMKTDFPEITYDYEQFAVCSISDLPGYMIIPKSFIVKKYDIDDYIKEKTLLQRLTNDIDEFYHITFNDEMHEIRYPQYNGCSLRKIIYYEIGKKGMKLFQDFILKLHGGKFRVKNFMDCINVIKENRSYYFSITTLPYYNCIEYVEEGISKTESKEFIMRITEEVFKLQESQKIPDDQLDFISESAFNHLDYTSLTGNLIDKTIELVPISLNEIQTLRSEKKINLLNIDSYIGFIKTNNNFYYKVQEKLYPLHTKTLSEVQIKNYFIEIINTVSILYNTNSLPGIIKYEDLYLNTKNVMKIRLQNRKNELLWMGHMKKATLEQRIIFSLSLLLYKMHIGTDFVDIFKCLKEEQLFKDLKNGYRIPIVPWDFEMKEPRIAEFMKKCWKYDFLTLEDMKNSYPNTFVI</sequence>
<organism evidence="1 2">
    <name type="scientific">Stentor coeruleus</name>
    <dbReference type="NCBI Taxonomy" id="5963"/>
    <lineage>
        <taxon>Eukaryota</taxon>
        <taxon>Sar</taxon>
        <taxon>Alveolata</taxon>
        <taxon>Ciliophora</taxon>
        <taxon>Postciliodesmatophora</taxon>
        <taxon>Heterotrichea</taxon>
        <taxon>Heterotrichida</taxon>
        <taxon>Stentoridae</taxon>
        <taxon>Stentor</taxon>
    </lineage>
</organism>
<dbReference type="EMBL" id="MPUH01001399">
    <property type="protein sequence ID" value="OMJ68028.1"/>
    <property type="molecule type" value="Genomic_DNA"/>
</dbReference>
<dbReference type="AlphaFoldDB" id="A0A1R2AU44"/>
<keyword evidence="2" id="KW-1185">Reference proteome</keyword>
<protein>
    <submittedName>
        <fullName evidence="1">Uncharacterized protein</fullName>
    </submittedName>
</protein>
<dbReference type="Proteomes" id="UP000187209">
    <property type="component" value="Unassembled WGS sequence"/>
</dbReference>
<gene>
    <name evidence="1" type="ORF">SteCoe_34646</name>
</gene>
<dbReference type="SUPFAM" id="SSF56112">
    <property type="entry name" value="Protein kinase-like (PK-like)"/>
    <property type="match status" value="1"/>
</dbReference>
<dbReference type="InterPro" id="IPR011009">
    <property type="entry name" value="Kinase-like_dom_sf"/>
</dbReference>
<evidence type="ECO:0000313" key="1">
    <source>
        <dbReference type="EMBL" id="OMJ68028.1"/>
    </source>
</evidence>
<accession>A0A1R2AU44</accession>
<comment type="caution">
    <text evidence="1">The sequence shown here is derived from an EMBL/GenBank/DDBJ whole genome shotgun (WGS) entry which is preliminary data.</text>
</comment>
<evidence type="ECO:0000313" key="2">
    <source>
        <dbReference type="Proteomes" id="UP000187209"/>
    </source>
</evidence>
<reference evidence="1 2" key="1">
    <citation type="submission" date="2016-11" db="EMBL/GenBank/DDBJ databases">
        <title>The macronuclear genome of Stentor coeruleus: a giant cell with tiny introns.</title>
        <authorList>
            <person name="Slabodnick M."/>
            <person name="Ruby J.G."/>
            <person name="Reiff S.B."/>
            <person name="Swart E.C."/>
            <person name="Gosai S."/>
            <person name="Prabakaran S."/>
            <person name="Witkowska E."/>
            <person name="Larue G.E."/>
            <person name="Fisher S."/>
            <person name="Freeman R.M."/>
            <person name="Gunawardena J."/>
            <person name="Chu W."/>
            <person name="Stover N.A."/>
            <person name="Gregory B.D."/>
            <person name="Nowacki M."/>
            <person name="Derisi J."/>
            <person name="Roy S.W."/>
            <person name="Marshall W.F."/>
            <person name="Sood P."/>
        </authorList>
    </citation>
    <scope>NUCLEOTIDE SEQUENCE [LARGE SCALE GENOMIC DNA]</scope>
    <source>
        <strain evidence="1">WM001</strain>
    </source>
</reference>